<protein>
    <submittedName>
        <fullName evidence="3">Uncharacterized protein</fullName>
    </submittedName>
</protein>
<reference evidence="3" key="1">
    <citation type="submission" date="2023-06" db="EMBL/GenBank/DDBJ databases">
        <authorList>
            <consortium name="Lawrence Berkeley National Laboratory"/>
            <person name="Ahrendt S."/>
            <person name="Sahu N."/>
            <person name="Indic B."/>
            <person name="Wong-Bajracharya J."/>
            <person name="Merenyi Z."/>
            <person name="Ke H.-M."/>
            <person name="Monk M."/>
            <person name="Kocsube S."/>
            <person name="Drula E."/>
            <person name="Lipzen A."/>
            <person name="Balint B."/>
            <person name="Henrissat B."/>
            <person name="Andreopoulos B."/>
            <person name="Martin F.M."/>
            <person name="Harder C.B."/>
            <person name="Rigling D."/>
            <person name="Ford K.L."/>
            <person name="Foster G.D."/>
            <person name="Pangilinan J."/>
            <person name="Papanicolaou A."/>
            <person name="Barry K."/>
            <person name="LaButti K."/>
            <person name="Viragh M."/>
            <person name="Koriabine M."/>
            <person name="Yan M."/>
            <person name="Riley R."/>
            <person name="Champramary S."/>
            <person name="Plett K.L."/>
            <person name="Tsai I.J."/>
            <person name="Slot J."/>
            <person name="Sipos G."/>
            <person name="Plett J."/>
            <person name="Nagy L.G."/>
            <person name="Grigoriev I.V."/>
        </authorList>
    </citation>
    <scope>NUCLEOTIDE SEQUENCE</scope>
    <source>
        <strain evidence="3">FPL87.14</strain>
    </source>
</reference>
<feature type="signal peptide" evidence="2">
    <location>
        <begin position="1"/>
        <end position="24"/>
    </location>
</feature>
<keyword evidence="2" id="KW-0732">Signal</keyword>
<feature type="chain" id="PRO_5041394073" evidence="2">
    <location>
        <begin position="25"/>
        <end position="415"/>
    </location>
</feature>
<organism evidence="3 4">
    <name type="scientific">Armillaria borealis</name>
    <dbReference type="NCBI Taxonomy" id="47425"/>
    <lineage>
        <taxon>Eukaryota</taxon>
        <taxon>Fungi</taxon>
        <taxon>Dikarya</taxon>
        <taxon>Basidiomycota</taxon>
        <taxon>Agaricomycotina</taxon>
        <taxon>Agaricomycetes</taxon>
        <taxon>Agaricomycetidae</taxon>
        <taxon>Agaricales</taxon>
        <taxon>Marasmiineae</taxon>
        <taxon>Physalacriaceae</taxon>
        <taxon>Armillaria</taxon>
    </lineage>
</organism>
<evidence type="ECO:0000313" key="3">
    <source>
        <dbReference type="EMBL" id="KAK0448845.1"/>
    </source>
</evidence>
<accession>A0AA39JVZ1</accession>
<feature type="region of interest" description="Disordered" evidence="1">
    <location>
        <begin position="311"/>
        <end position="330"/>
    </location>
</feature>
<dbReference type="Proteomes" id="UP001175226">
    <property type="component" value="Unassembled WGS sequence"/>
</dbReference>
<evidence type="ECO:0000256" key="2">
    <source>
        <dbReference type="SAM" id="SignalP"/>
    </source>
</evidence>
<dbReference type="AlphaFoldDB" id="A0AA39JVZ1"/>
<evidence type="ECO:0000256" key="1">
    <source>
        <dbReference type="SAM" id="MobiDB-lite"/>
    </source>
</evidence>
<evidence type="ECO:0000313" key="4">
    <source>
        <dbReference type="Proteomes" id="UP001175226"/>
    </source>
</evidence>
<dbReference type="EMBL" id="JAUEPT010000009">
    <property type="protein sequence ID" value="KAK0448845.1"/>
    <property type="molecule type" value="Genomic_DNA"/>
</dbReference>
<proteinExistence type="predicted"/>
<keyword evidence="4" id="KW-1185">Reference proteome</keyword>
<sequence length="415" mass="46366">MNRNPAAVISVIRQIFLIIRIVHSMQDLKAGNATSVITIKDLSTVVKGENANFFTVIAFADIETIDHRFRNVWLPTILDFGKPGQNLTPHDLNDPSGRFYYGFKSLIDAIKTLDYNLNRLHQVFKTHIDSLAVDKLTAGFFAIIQGYGLLFHMHAVYAELHRIQIGAPTLTHPDLRYDTRLILQYLWDAADSIGWFSSNPAAVKTRRLPLISAVGSRLVPLPQGNSFLVYYYRDNYNALSSTEEGRQLTVAQPPKFGESRSESAVVNARARRVANVEGVVQRVVYNVYEPTWQMYSDLNTAMRARGREQGITDGPGGFPGGRRPLPKLPPLRPLVHRPKIAVAGEVPVCEGNLEEPGDDLDGFVVTIPESFFDLLQADDDSDPFATIPPTIEDSIESLKEDQDLDETLSTEDFLL</sequence>
<name>A0AA39JVZ1_9AGAR</name>
<gene>
    <name evidence="3" type="ORF">EV421DRAFT_1490163</name>
</gene>
<comment type="caution">
    <text evidence="3">The sequence shown here is derived from an EMBL/GenBank/DDBJ whole genome shotgun (WGS) entry which is preliminary data.</text>
</comment>